<dbReference type="GO" id="GO:0030428">
    <property type="term" value="C:cell septum"/>
    <property type="evidence" value="ECO:0007669"/>
    <property type="project" value="TreeGrafter"/>
</dbReference>
<evidence type="ECO:0000256" key="8">
    <source>
        <dbReference type="ARBA" id="ARBA00026068"/>
    </source>
</evidence>
<sequence>MSTDKKVKVQINDMNFYVVGDDNDDYIKGLAKSLDEKIKKVQNSNYKLNQVQCLVLTALNILDEKEKFKKEEEKVKEFSKNNELYRKSIKKIEDYEKLEKTYKEEKEKNDSLILRYRNSIKDLETDNRELRMDKVNKNKEFEDLKTEVESLKKEKQNLEKQIYESQKKVIDLSREIESINEE</sequence>
<evidence type="ECO:0000256" key="5">
    <source>
        <dbReference type="ARBA" id="ARBA00023210"/>
    </source>
</evidence>
<dbReference type="GO" id="GO:0043093">
    <property type="term" value="P:FtsZ-dependent cytokinesis"/>
    <property type="evidence" value="ECO:0007669"/>
    <property type="project" value="TreeGrafter"/>
</dbReference>
<dbReference type="RefSeq" id="WP_073184941.1">
    <property type="nucleotide sequence ID" value="NZ_FQXI01000009.1"/>
</dbReference>
<evidence type="ECO:0000256" key="2">
    <source>
        <dbReference type="ARBA" id="ARBA00015195"/>
    </source>
</evidence>
<evidence type="ECO:0000256" key="6">
    <source>
        <dbReference type="ARBA" id="ARBA00023306"/>
    </source>
</evidence>
<keyword evidence="4 11" id="KW-0132">Cell division</keyword>
<evidence type="ECO:0000256" key="1">
    <source>
        <dbReference type="ARBA" id="ARBA00004496"/>
    </source>
</evidence>
<organism evidence="11 12">
    <name type="scientific">Anaerosphaera aminiphila DSM 21120</name>
    <dbReference type="NCBI Taxonomy" id="1120995"/>
    <lineage>
        <taxon>Bacteria</taxon>
        <taxon>Bacillati</taxon>
        <taxon>Bacillota</taxon>
        <taxon>Tissierellia</taxon>
        <taxon>Tissierellales</taxon>
        <taxon>Peptoniphilaceae</taxon>
        <taxon>Anaerosphaera</taxon>
    </lineage>
</organism>
<keyword evidence="10" id="KW-0175">Coiled coil</keyword>
<dbReference type="Pfam" id="PF05164">
    <property type="entry name" value="ZapA"/>
    <property type="match status" value="1"/>
</dbReference>
<evidence type="ECO:0000256" key="10">
    <source>
        <dbReference type="SAM" id="Coils"/>
    </source>
</evidence>
<dbReference type="GO" id="GO:0000921">
    <property type="term" value="P:septin ring assembly"/>
    <property type="evidence" value="ECO:0007669"/>
    <property type="project" value="TreeGrafter"/>
</dbReference>
<accession>A0A1M5T1C3</accession>
<dbReference type="STRING" id="1120995.SAMN02745245_01349"/>
<comment type="function">
    <text evidence="7">Activator of cell division through the inhibition of FtsZ GTPase activity, therefore promoting FtsZ assembly into bundles of protofilaments necessary for the formation of the division Z ring. It is recruited early at mid-cell but it is not essential for cell division.</text>
</comment>
<dbReference type="GO" id="GO:0032153">
    <property type="term" value="C:cell division site"/>
    <property type="evidence" value="ECO:0007669"/>
    <property type="project" value="TreeGrafter"/>
</dbReference>
<dbReference type="OrthoDB" id="1698889at2"/>
<dbReference type="PANTHER" id="PTHR34981:SF1">
    <property type="entry name" value="CELL DIVISION PROTEIN ZAPA"/>
    <property type="match status" value="1"/>
</dbReference>
<keyword evidence="6" id="KW-0131">Cell cycle</keyword>
<gene>
    <name evidence="11" type="ORF">SAMN02745245_01349</name>
</gene>
<evidence type="ECO:0000256" key="9">
    <source>
        <dbReference type="ARBA" id="ARBA00033158"/>
    </source>
</evidence>
<dbReference type="InterPro" id="IPR036192">
    <property type="entry name" value="Cell_div_ZapA-like_sf"/>
</dbReference>
<keyword evidence="12" id="KW-1185">Reference proteome</keyword>
<evidence type="ECO:0000256" key="7">
    <source>
        <dbReference type="ARBA" id="ARBA00024910"/>
    </source>
</evidence>
<comment type="subcellular location">
    <subcellularLocation>
        <location evidence="1">Cytoplasm</location>
    </subcellularLocation>
</comment>
<proteinExistence type="predicted"/>
<dbReference type="InterPro" id="IPR053712">
    <property type="entry name" value="Bac_CellDiv_Activator"/>
</dbReference>
<reference evidence="11 12" key="1">
    <citation type="submission" date="2016-11" db="EMBL/GenBank/DDBJ databases">
        <authorList>
            <person name="Jaros S."/>
            <person name="Januszkiewicz K."/>
            <person name="Wedrychowicz H."/>
        </authorList>
    </citation>
    <scope>NUCLEOTIDE SEQUENCE [LARGE SCALE GENOMIC DNA]</scope>
    <source>
        <strain evidence="11 12">DSM 21120</strain>
    </source>
</reference>
<feature type="coiled-coil region" evidence="10">
    <location>
        <begin position="61"/>
        <end position="182"/>
    </location>
</feature>
<dbReference type="AlphaFoldDB" id="A0A1M5T1C3"/>
<evidence type="ECO:0000313" key="11">
    <source>
        <dbReference type="EMBL" id="SHH44527.1"/>
    </source>
</evidence>
<dbReference type="GO" id="GO:0000917">
    <property type="term" value="P:division septum assembly"/>
    <property type="evidence" value="ECO:0007669"/>
    <property type="project" value="UniProtKB-KW"/>
</dbReference>
<dbReference type="Gene3D" id="6.10.250.790">
    <property type="match status" value="1"/>
</dbReference>
<keyword evidence="5" id="KW-0717">Septation</keyword>
<keyword evidence="3" id="KW-0963">Cytoplasm</keyword>
<name>A0A1M5T1C3_9FIRM</name>
<dbReference type="Proteomes" id="UP000184032">
    <property type="component" value="Unassembled WGS sequence"/>
</dbReference>
<protein>
    <recommendedName>
        <fullName evidence="2">Cell division protein ZapA</fullName>
    </recommendedName>
    <alternativeName>
        <fullName evidence="9">Z ring-associated protein ZapA</fullName>
    </alternativeName>
</protein>
<evidence type="ECO:0000256" key="4">
    <source>
        <dbReference type="ARBA" id="ARBA00022618"/>
    </source>
</evidence>
<dbReference type="InterPro" id="IPR007838">
    <property type="entry name" value="Cell_div_ZapA-like"/>
</dbReference>
<dbReference type="EMBL" id="FQXI01000009">
    <property type="protein sequence ID" value="SHH44527.1"/>
    <property type="molecule type" value="Genomic_DNA"/>
</dbReference>
<dbReference type="SUPFAM" id="SSF102829">
    <property type="entry name" value="Cell division protein ZapA-like"/>
    <property type="match status" value="1"/>
</dbReference>
<dbReference type="PANTHER" id="PTHR34981">
    <property type="entry name" value="CELL DIVISION PROTEIN ZAPA"/>
    <property type="match status" value="1"/>
</dbReference>
<comment type="subunit">
    <text evidence="8">Homodimer. Interacts with FtsZ.</text>
</comment>
<evidence type="ECO:0000313" key="12">
    <source>
        <dbReference type="Proteomes" id="UP000184032"/>
    </source>
</evidence>
<evidence type="ECO:0000256" key="3">
    <source>
        <dbReference type="ARBA" id="ARBA00022490"/>
    </source>
</evidence>
<dbReference type="GO" id="GO:0005829">
    <property type="term" value="C:cytosol"/>
    <property type="evidence" value="ECO:0007669"/>
    <property type="project" value="TreeGrafter"/>
</dbReference>